<dbReference type="AlphaFoldDB" id="A0AAD8E9Q9"/>
<evidence type="ECO:0000313" key="2">
    <source>
        <dbReference type="Proteomes" id="UP001233999"/>
    </source>
</evidence>
<accession>A0AAD8E9Q9</accession>
<organism evidence="1 2">
    <name type="scientific">Diploptera punctata</name>
    <name type="common">Pacific beetle cockroach</name>
    <dbReference type="NCBI Taxonomy" id="6984"/>
    <lineage>
        <taxon>Eukaryota</taxon>
        <taxon>Metazoa</taxon>
        <taxon>Ecdysozoa</taxon>
        <taxon>Arthropoda</taxon>
        <taxon>Hexapoda</taxon>
        <taxon>Insecta</taxon>
        <taxon>Pterygota</taxon>
        <taxon>Neoptera</taxon>
        <taxon>Polyneoptera</taxon>
        <taxon>Dictyoptera</taxon>
        <taxon>Blattodea</taxon>
        <taxon>Blaberoidea</taxon>
        <taxon>Blaberidae</taxon>
        <taxon>Diplopterinae</taxon>
        <taxon>Diploptera</taxon>
    </lineage>
</organism>
<proteinExistence type="predicted"/>
<evidence type="ECO:0000313" key="1">
    <source>
        <dbReference type="EMBL" id="KAJ9582343.1"/>
    </source>
</evidence>
<protein>
    <submittedName>
        <fullName evidence="1">Uncharacterized protein</fullName>
    </submittedName>
</protein>
<feature type="non-terminal residue" evidence="1">
    <location>
        <position position="1"/>
    </location>
</feature>
<keyword evidence="2" id="KW-1185">Reference proteome</keyword>
<name>A0AAD8E9Q9_DIPPU</name>
<comment type="caution">
    <text evidence="1">The sequence shown here is derived from an EMBL/GenBank/DDBJ whole genome shotgun (WGS) entry which is preliminary data.</text>
</comment>
<dbReference type="Proteomes" id="UP001233999">
    <property type="component" value="Unassembled WGS sequence"/>
</dbReference>
<dbReference type="EMBL" id="JASPKZ010007809">
    <property type="protein sequence ID" value="KAJ9582343.1"/>
    <property type="molecule type" value="Genomic_DNA"/>
</dbReference>
<sequence length="63" mass="7536">TMFRSTSRDLYRIFCRKSRKSVVKIVRLRFLKASQNASETARESHWIRFPVYHYILPPIIPPA</sequence>
<feature type="non-terminal residue" evidence="1">
    <location>
        <position position="63"/>
    </location>
</feature>
<reference evidence="1" key="1">
    <citation type="journal article" date="2023" name="IScience">
        <title>Live-bearing cockroach genome reveals convergent evolutionary mechanisms linked to viviparity in insects and beyond.</title>
        <authorList>
            <person name="Fouks B."/>
            <person name="Harrison M.C."/>
            <person name="Mikhailova A.A."/>
            <person name="Marchal E."/>
            <person name="English S."/>
            <person name="Carruthers M."/>
            <person name="Jennings E.C."/>
            <person name="Chiamaka E.L."/>
            <person name="Frigard R.A."/>
            <person name="Pippel M."/>
            <person name="Attardo G.M."/>
            <person name="Benoit J.B."/>
            <person name="Bornberg-Bauer E."/>
            <person name="Tobe S.S."/>
        </authorList>
    </citation>
    <scope>NUCLEOTIDE SEQUENCE</scope>
    <source>
        <strain evidence="1">Stay&amp;Tobe</strain>
    </source>
</reference>
<reference evidence="1" key="2">
    <citation type="submission" date="2023-05" db="EMBL/GenBank/DDBJ databases">
        <authorList>
            <person name="Fouks B."/>
        </authorList>
    </citation>
    <scope>NUCLEOTIDE SEQUENCE</scope>
    <source>
        <strain evidence="1">Stay&amp;Tobe</strain>
        <tissue evidence="1">Testes</tissue>
    </source>
</reference>
<gene>
    <name evidence="1" type="ORF">L9F63_003303</name>
</gene>